<dbReference type="GeneID" id="28858935"/>
<feature type="compositionally biased region" description="Acidic residues" evidence="2">
    <location>
        <begin position="1071"/>
        <end position="1083"/>
    </location>
</feature>
<feature type="region of interest" description="Disordered" evidence="2">
    <location>
        <begin position="1"/>
        <end position="42"/>
    </location>
</feature>
<dbReference type="SUPFAM" id="SSF53098">
    <property type="entry name" value="Ribonuclease H-like"/>
    <property type="match status" value="1"/>
</dbReference>
<dbReference type="KEGG" id="pchm:VFPPC_17144"/>
<dbReference type="InterPro" id="IPR012337">
    <property type="entry name" value="RNaseH-like_sf"/>
</dbReference>
<evidence type="ECO:0000313" key="5">
    <source>
        <dbReference type="EMBL" id="OAQ60106.1"/>
    </source>
</evidence>
<dbReference type="STRING" id="1380566.A0A179FNU8"/>
<dbReference type="GeneID" id="28858517"/>
<dbReference type="EMBL" id="LSBJ02000015">
    <property type="protein sequence ID" value="OAQ69262.1"/>
    <property type="molecule type" value="Genomic_DNA"/>
</dbReference>
<dbReference type="RefSeq" id="XP_018135883.1">
    <property type="nucleotide sequence ID" value="XM_018294893.1"/>
</dbReference>
<feature type="compositionally biased region" description="Polar residues" evidence="2">
    <location>
        <begin position="1051"/>
        <end position="1066"/>
    </location>
</feature>
<dbReference type="KEGG" id="pchm:VFPPC_16770"/>
<keyword evidence="9" id="KW-1185">Reference proteome</keyword>
<dbReference type="PANTHER" id="PTHR37984:SF5">
    <property type="entry name" value="PROTEIN NYNRIN-LIKE"/>
    <property type="match status" value="1"/>
</dbReference>
<evidence type="ECO:0000259" key="3">
    <source>
        <dbReference type="PROSITE" id="PS50994"/>
    </source>
</evidence>
<sequence length="1692" mass="190920">MAEEDSDALSLQGDETITEPPPFDPDLYDPDEPTTPSNFDLRKPTAKKVNDAISWATNYYWERKRSPHDIWQCLIDDFADWNHSHFNRSRKANLRDFRDTLRAKGVYIRKEDRFPIVNAIMEAVSSPGFPTWPDNDPQRPPRSSTPPPSPSITKPVTAPTRERPKTAQPEVIIAPKTAVPTTTRTSGGVDTPPPVVNTPQSWGSLAGEGRSPSSSDGEVPPDLLRRLDSLTKGYQESDKFSGREYDFLLTKVNMFIDKCKRIDYPRDQLARAVPVMLTGPAYRYYLNNLANKGKSYNDLIHALQKRYETEAIRDRYLREWESLNLAAIVNQHRDKRLSSCLEILTEKIQLLHQGLFRPGDTGFNSMRDKLKIAASKTPACKVPLMKPAKTFEDLAAELQQAIAVHEEITPQPAEVFYTDRAFKRGGGNASNYNQKGQFLNHQKKCYVCRQPGCWSTKHSDQERSQARNSWLQKKHPTPPTAKRYQAFLTAFEGEDNDEDTALLDEMYRQNSFNDANSDDDDNDEFLPVGSSNMFASTGTITQNFLATAAIPQPVEILAGLRDQAFKHALLAEDPYFIKEPKETAIFISEERYSDHIFRGILPDTGAAGTSNAGMPQVRALMRIMPSLKIKDAPATTIYFGAGSALSIGIIRVPTVFGNITFHVLPTATPFLFSITDMDRMYVRLDNLTNRLIQGDITVPVIRQWGHPWWLLEPAASAAFHLTETQLRQLHRRFGHPSVERLSRILTKVGEEYSSDVLKRLTDICHHCQMNGRAPSRFKFTLRDDHEFNHEIIVDIFFINGQPVLHVIDSATAFQAAKFLNNKEQKARDLWDAIMACWINTYLGPPEWIVHDAGKNFSSAEFKQYAKGLYIRVQEMPVEAHNSIGKAERYHGPLRRAYQIIDAELGDALTDDQKLQMAVKAINDTAGPDGLVPTLLVFGAYPRMTDDSPPSFSVVQRAEAIRKATSEARRALAKRQVQNALLTRNGPDTTPLHTLPLQSKVRVWREKNGWQGPFELIAVEGETCTVANEAGITSKFRSTIVQPYLEDKDTTPTDNKLPQQQAVNQDNAEVANESDGEVNQDEDIRDSIAVAIPTARRGPGRPRKDPETRRAPYQTFPRRGPGRPRKRLIEEQYFFNALEDPPERTKLLKSIKTIAFLTTKEQGDRDLAVLLRSKGLIITPGQPFEISGRTEIDNLIARGVFKFELYDPIKHAKLRIFDSRMVNEVKGKDTAAPYEKSRLVIRGYNDEGKAFILTQSPTIQRASQRLMIALAPSLFQRGIILWIRDITQAYVQSQTPLQRTIIAKIPEQLRGRYPEGTIMVVVKPLYGIPEAGTHWWATYSTHHREKLKMATSTYDPCLLISECDKFGIIGMQTDDTLGLSDKQFSNLEEEELQKAAFAAKPKEVLKVEKPLTFNGCRISLNADGSIMMTQKEQALKLQIPTTNQEYIEQRARGAYLASICQPEAAFDLSVAAQQKEPSSDDFKRLGRRIQWQIDNPGRGLKCIPFDLDKAKLFVFVDGSFANNEDLSSQLGYIIVIGTEEETNNGEMLVKGNIITYSSTKSKRVTRSALASELYSMVQGTDIGYAIASTLKLITKQLGIPDIPTILLTDSYSLYECLVKLGTTKEKRLMIDIMALRQSYERREVHEVRWINGGDNPADAMTKASPNHALRTLIDKNKIAIRVEGWVERKKDEK</sequence>
<feature type="compositionally biased region" description="Pro residues" evidence="2">
    <location>
        <begin position="138"/>
        <end position="150"/>
    </location>
</feature>
<dbReference type="GO" id="GO:0003723">
    <property type="term" value="F:RNA binding"/>
    <property type="evidence" value="ECO:0007669"/>
    <property type="project" value="UniProtKB-KW"/>
</dbReference>
<name>A0A179FNU8_METCM</name>
<dbReference type="Gene3D" id="3.30.420.10">
    <property type="entry name" value="Ribonuclease H-like superfamily/Ribonuclease H"/>
    <property type="match status" value="1"/>
</dbReference>
<dbReference type="RefSeq" id="XP_018138016.1">
    <property type="nucleotide sequence ID" value="XM_018294523.1"/>
</dbReference>
<dbReference type="KEGG" id="pchm:VFPPC_18228"/>
<dbReference type="EMBL" id="LSBJ02000006">
    <property type="protein sequence ID" value="OAQ67335.1"/>
    <property type="molecule type" value="Genomic_DNA"/>
</dbReference>
<dbReference type="PANTHER" id="PTHR37984">
    <property type="entry name" value="PROTEIN CBG26694"/>
    <property type="match status" value="1"/>
</dbReference>
<dbReference type="PROSITE" id="PS50994">
    <property type="entry name" value="INTEGRASE"/>
    <property type="match status" value="1"/>
</dbReference>
<evidence type="ECO:0000313" key="6">
    <source>
        <dbReference type="EMBL" id="OAQ67335.1"/>
    </source>
</evidence>
<dbReference type="InterPro" id="IPR050951">
    <property type="entry name" value="Retrovirus_Pol_polyprotein"/>
</dbReference>
<feature type="domain" description="Integrase catalytic" evidence="3">
    <location>
        <begin position="770"/>
        <end position="940"/>
    </location>
</feature>
<gene>
    <name evidence="7" type="ORF">VFPPC_12313</name>
    <name evidence="6" type="ORF">VFPPC_16141</name>
    <name evidence="5" type="ORF">VFPPC_16770</name>
    <name evidence="4" type="ORF">VFPPC_17144</name>
    <name evidence="8" type="ORF">VFPPC_18228</name>
</gene>
<evidence type="ECO:0000313" key="9">
    <source>
        <dbReference type="Proteomes" id="UP000078397"/>
    </source>
</evidence>
<evidence type="ECO:0000313" key="8">
    <source>
        <dbReference type="EMBL" id="OWT42616.1"/>
    </source>
</evidence>
<reference evidence="6 9" key="1">
    <citation type="journal article" date="2016" name="PLoS Pathog.">
        <title>Biosynthesis of antibiotic leucinostatins in bio-control fungus Purpureocillium lilacinum and their inhibition on phytophthora revealed by genome mining.</title>
        <authorList>
            <person name="Wang G."/>
            <person name="Liu Z."/>
            <person name="Lin R."/>
            <person name="Li E."/>
            <person name="Mao Z."/>
            <person name="Ling J."/>
            <person name="Yang Y."/>
            <person name="Yin W.B."/>
            <person name="Xie B."/>
        </authorList>
    </citation>
    <scope>NUCLEOTIDE SEQUENCE [LARGE SCALE GENOMIC DNA]</scope>
    <source>
        <strain evidence="6">170</strain>
    </source>
</reference>
<evidence type="ECO:0000256" key="2">
    <source>
        <dbReference type="SAM" id="MobiDB-lite"/>
    </source>
</evidence>
<evidence type="ECO:0000256" key="1">
    <source>
        <dbReference type="ARBA" id="ARBA00022884"/>
    </source>
</evidence>
<dbReference type="GeneID" id="28854229"/>
<proteinExistence type="predicted"/>
<dbReference type="OrthoDB" id="4948765at2759"/>
<dbReference type="EMBL" id="LSBJ02000009">
    <property type="protein sequence ID" value="OAQ60106.1"/>
    <property type="molecule type" value="Genomic_DNA"/>
</dbReference>
<dbReference type="EMBL" id="LSBJ02000009">
    <property type="protein sequence ID" value="OWT42616.1"/>
    <property type="molecule type" value="Genomic_DNA"/>
</dbReference>
<dbReference type="Proteomes" id="UP000078397">
    <property type="component" value="Unassembled WGS sequence"/>
</dbReference>
<dbReference type="KEGG" id="pchm:VFPPC_12313"/>
<keyword evidence="1" id="KW-0694">RNA-binding</keyword>
<reference evidence="6" key="2">
    <citation type="submission" date="2017-04" db="EMBL/GenBank/DDBJ databases">
        <title>Chromosome sequence assembly and comparative analysis of secretomes of two biotypes provide further insight into genetic mechanisms of parasitism and adaptative evolution of Pochonia chlamydosporia.</title>
        <authorList>
            <person name="Lin R."/>
            <person name="Shen B."/>
            <person name="Qin F."/>
            <person name="Cheng X."/>
            <person name="Xie B."/>
        </authorList>
    </citation>
    <scope>NUCLEOTIDE SEQUENCE</scope>
    <source>
        <strain evidence="6">170</strain>
    </source>
</reference>
<feature type="compositionally biased region" description="Polar residues" evidence="2">
    <location>
        <begin position="179"/>
        <end position="188"/>
    </location>
</feature>
<dbReference type="InterPro" id="IPR036397">
    <property type="entry name" value="RNaseH_sf"/>
</dbReference>
<dbReference type="GO" id="GO:0015074">
    <property type="term" value="P:DNA integration"/>
    <property type="evidence" value="ECO:0007669"/>
    <property type="project" value="InterPro"/>
</dbReference>
<dbReference type="RefSeq" id="XP_018135696.1">
    <property type="nucleotide sequence ID" value="XM_018294941.1"/>
</dbReference>
<evidence type="ECO:0000313" key="4">
    <source>
        <dbReference type="EMBL" id="OAQ57575.1"/>
    </source>
</evidence>
<accession>A0A179FNU8</accession>
<comment type="caution">
    <text evidence="6">The sequence shown here is derived from an EMBL/GenBank/DDBJ whole genome shotgun (WGS) entry which is preliminary data.</text>
</comment>
<evidence type="ECO:0000313" key="7">
    <source>
        <dbReference type="EMBL" id="OAQ69262.1"/>
    </source>
</evidence>
<dbReference type="GeneID" id="28858887"/>
<organism evidence="6 9">
    <name type="scientific">Pochonia chlamydosporia 170</name>
    <dbReference type="NCBI Taxonomy" id="1380566"/>
    <lineage>
        <taxon>Eukaryota</taxon>
        <taxon>Fungi</taxon>
        <taxon>Dikarya</taxon>
        <taxon>Ascomycota</taxon>
        <taxon>Pezizomycotina</taxon>
        <taxon>Sordariomycetes</taxon>
        <taxon>Hypocreomycetidae</taxon>
        <taxon>Hypocreales</taxon>
        <taxon>Clavicipitaceae</taxon>
        <taxon>Pochonia</taxon>
    </lineage>
</organism>
<dbReference type="EMBL" id="LSBJ02000027">
    <property type="protein sequence ID" value="OAQ57575.1"/>
    <property type="molecule type" value="Genomic_DNA"/>
</dbReference>
<dbReference type="InterPro" id="IPR001584">
    <property type="entry name" value="Integrase_cat-core"/>
</dbReference>
<feature type="region of interest" description="Disordered" evidence="2">
    <location>
        <begin position="126"/>
        <end position="222"/>
    </location>
</feature>
<feature type="region of interest" description="Disordered" evidence="2">
    <location>
        <begin position="1044"/>
        <end position="1122"/>
    </location>
</feature>
<protein>
    <submittedName>
        <fullName evidence="6">Transposase</fullName>
    </submittedName>
</protein>
<feature type="region of interest" description="Disordered" evidence="2">
    <location>
        <begin position="457"/>
        <end position="479"/>
    </location>
</feature>
<dbReference type="RefSeq" id="XP_018146112.1">
    <property type="nucleotide sequence ID" value="XM_018290235.1"/>
</dbReference>
<dbReference type="GO" id="GO:0005634">
    <property type="term" value="C:nucleus"/>
    <property type="evidence" value="ECO:0007669"/>
    <property type="project" value="UniProtKB-ARBA"/>
</dbReference>